<organism evidence="1 2">
    <name type="scientific">Tsukamurella pseudospumae</name>
    <dbReference type="NCBI Taxonomy" id="239498"/>
    <lineage>
        <taxon>Bacteria</taxon>
        <taxon>Bacillati</taxon>
        <taxon>Actinomycetota</taxon>
        <taxon>Actinomycetes</taxon>
        <taxon>Mycobacteriales</taxon>
        <taxon>Tsukamurellaceae</taxon>
        <taxon>Tsukamurella</taxon>
    </lineage>
</organism>
<evidence type="ECO:0000313" key="1">
    <source>
        <dbReference type="EMBL" id="KXO94317.1"/>
    </source>
</evidence>
<accession>A0A137Z805</accession>
<gene>
    <name evidence="1" type="ORF">AXK61_23870</name>
</gene>
<name>A0A137Z805_9ACTN</name>
<keyword evidence="2" id="KW-1185">Reference proteome</keyword>
<reference evidence="1 2" key="1">
    <citation type="submission" date="2016-02" db="EMBL/GenBank/DDBJ databases">
        <authorList>
            <person name="Teng J.L."/>
            <person name="Tang Y."/>
            <person name="Huang Y."/>
            <person name="Guo F."/>
            <person name="Wei W."/>
            <person name="Chen J.H."/>
            <person name="Wong S.Y."/>
            <person name="Lau S.K."/>
            <person name="Woo P.C."/>
        </authorList>
    </citation>
    <scope>NUCLEOTIDE SEQUENCE [LARGE SCALE GENOMIC DNA]</scope>
    <source>
        <strain evidence="1 2">JCM 13375</strain>
    </source>
</reference>
<evidence type="ECO:0000313" key="2">
    <source>
        <dbReference type="Proteomes" id="UP000070409"/>
    </source>
</evidence>
<sequence>MPIISETFEERVAALGGAIELLVIRAGLAPADLWEAVPGWSLLDEEVSGSGLIVAAEPDYTEDGFTPNVTAMLWRITAKVPDASALVDGVGTRLIPDGFDLVSRQAGPIPVAYTGAGRWFRDEFRMTGTGRAVDSYARLDVQPCSSAPGVFHALQRTHTVPEGSSVLVPATKAVDLSSWCTQA</sequence>
<dbReference type="RefSeq" id="WP_068746377.1">
    <property type="nucleotide sequence ID" value="NZ_LSRE01000026.1"/>
</dbReference>
<dbReference type="Proteomes" id="UP000070409">
    <property type="component" value="Unassembled WGS sequence"/>
</dbReference>
<comment type="caution">
    <text evidence="1">The sequence shown here is derived from an EMBL/GenBank/DDBJ whole genome shotgun (WGS) entry which is preliminary data.</text>
</comment>
<dbReference type="EMBL" id="LSRE01000026">
    <property type="protein sequence ID" value="KXO94317.1"/>
    <property type="molecule type" value="Genomic_DNA"/>
</dbReference>
<proteinExistence type="predicted"/>
<protein>
    <submittedName>
        <fullName evidence="1">Uncharacterized protein</fullName>
    </submittedName>
</protein>